<gene>
    <name evidence="1" type="ORF">K3G42_031222</name>
</gene>
<protein>
    <submittedName>
        <fullName evidence="1">Uncharacterized protein</fullName>
    </submittedName>
</protein>
<organism evidence="1 2">
    <name type="scientific">Sphaerodactylus townsendi</name>
    <dbReference type="NCBI Taxonomy" id="933632"/>
    <lineage>
        <taxon>Eukaryota</taxon>
        <taxon>Metazoa</taxon>
        <taxon>Chordata</taxon>
        <taxon>Craniata</taxon>
        <taxon>Vertebrata</taxon>
        <taxon>Euteleostomi</taxon>
        <taxon>Lepidosauria</taxon>
        <taxon>Squamata</taxon>
        <taxon>Bifurcata</taxon>
        <taxon>Gekkota</taxon>
        <taxon>Sphaerodactylidae</taxon>
        <taxon>Sphaerodactylus</taxon>
    </lineage>
</organism>
<proteinExistence type="predicted"/>
<dbReference type="EMBL" id="CM037616">
    <property type="protein sequence ID" value="KAH7993511.1"/>
    <property type="molecule type" value="Genomic_DNA"/>
</dbReference>
<dbReference type="Proteomes" id="UP000827872">
    <property type="component" value="Linkage Group LG03"/>
</dbReference>
<keyword evidence="2" id="KW-1185">Reference proteome</keyword>
<sequence>MDDIACMIGYRPFPWMKWCWMFLTPLICLGIFLFNLAYYKPLIYNNSYVYPWWGEAIGWGFALSSMLCVPLTALYKLIRAKGTLTEDPRQKERKAVGLVPLGWNSEARDANVPLRACSQELGENARGTEEPLFNTSSMLPKVTPNTSLSPSDDRDGTLAQGEIAILASIFLLATLSNGLVLGALSRHNRRAMPMHRFIRHLCLADLTVALFQVLPQLIWDITDRFQGPDVLCRAVTYFQVVGMFASSYVIVAMTYDRYRAICRPMMAFRKGPACWYRPVVVAWTASFLLSLPQLFIFSKRKLPSGAHECWAQFIQPWGPQAYITWVALMVFVLPTCFIATCQGMIFREVHRSLRLGPAGTLRGWNSQQGASPISGAVTKTLRMTLVIVLTYVVCWAPFFLIQLWSVWDPRAPVESESSSIEELFFDQNLNIA</sequence>
<reference evidence="1" key="1">
    <citation type="submission" date="2021-08" db="EMBL/GenBank/DDBJ databases">
        <title>The first chromosome-level gecko genome reveals the dynamic sex chromosomes of Neotropical dwarf geckos (Sphaerodactylidae: Sphaerodactylus).</title>
        <authorList>
            <person name="Pinto B.J."/>
            <person name="Keating S.E."/>
            <person name="Gamble T."/>
        </authorList>
    </citation>
    <scope>NUCLEOTIDE SEQUENCE</scope>
    <source>
        <strain evidence="1">TG3544</strain>
    </source>
</reference>
<evidence type="ECO:0000313" key="1">
    <source>
        <dbReference type="EMBL" id="KAH7993511.1"/>
    </source>
</evidence>
<accession>A0ACB8ELB7</accession>
<evidence type="ECO:0000313" key="2">
    <source>
        <dbReference type="Proteomes" id="UP000827872"/>
    </source>
</evidence>
<name>A0ACB8ELB7_9SAUR</name>
<comment type="caution">
    <text evidence="1">The sequence shown here is derived from an EMBL/GenBank/DDBJ whole genome shotgun (WGS) entry which is preliminary data.</text>
</comment>